<keyword evidence="1" id="KW-0472">Membrane</keyword>
<sequence length="445" mass="50461">MKFKGRLTYRNFIDYFSNKLEKKEKHAFEKKIMQDSFESEAFDGLSKLDAAEFEKDMTDLNSLIHARTKEKKRRIPFWLPYAASVIILLGLSSVLYYLSQYSAQDEMISAQMEDLVPKVEKSVTEPEIIKHDSEYVDIMEMVEEELDMEISDADEIIEEELMVISEDEELDDQTIPEEKIERVIPIAPIEQLTIANKKYKKTFKTAEESIQKTLEGQVAGVEVQKAIRQKSAKKSYASRLIQDDKIISGKVVDEDAMPIPGVSIVVKGTANGVVTDVDGQFKLKASDTSEDYRLVASFIGFESKEINALTDSSLLVILETNQQSMDEVVVVGYGISTSKTERGNTSWEKAKPNQFASVDKFEDYLVKELMDADFRHLNGIHKVKFTFVVEPYGALKDIKFRGKPDAILVKEIERLLFDSGDWYPAESGGDAVASKVRISLKLKFD</sequence>
<feature type="transmembrane region" description="Helical" evidence="1">
    <location>
        <begin position="77"/>
        <end position="98"/>
    </location>
</feature>
<dbReference type="InterPro" id="IPR008969">
    <property type="entry name" value="CarboxyPept-like_regulatory"/>
</dbReference>
<keyword evidence="3" id="KW-1185">Reference proteome</keyword>
<evidence type="ECO:0000313" key="2">
    <source>
        <dbReference type="EMBL" id="MDE5418701.1"/>
    </source>
</evidence>
<protein>
    <submittedName>
        <fullName evidence="2">Carboxypeptidase-like regulatory domain-containing protein</fullName>
    </submittedName>
</protein>
<dbReference type="RefSeq" id="WP_275110035.1">
    <property type="nucleotide sequence ID" value="NZ_JAKJSC010000002.1"/>
</dbReference>
<dbReference type="Pfam" id="PF13715">
    <property type="entry name" value="CarbopepD_reg_2"/>
    <property type="match status" value="1"/>
</dbReference>
<comment type="caution">
    <text evidence="2">The sequence shown here is derived from an EMBL/GenBank/DDBJ whole genome shotgun (WGS) entry which is preliminary data.</text>
</comment>
<dbReference type="EMBL" id="JAKJSC010000002">
    <property type="protein sequence ID" value="MDE5418701.1"/>
    <property type="molecule type" value="Genomic_DNA"/>
</dbReference>
<evidence type="ECO:0000256" key="1">
    <source>
        <dbReference type="SAM" id="Phobius"/>
    </source>
</evidence>
<reference evidence="2 3" key="1">
    <citation type="submission" date="2022-01" db="EMBL/GenBank/DDBJ databases">
        <title>Labilibaculum sp. nov, a marine bacterium isolated from Antarctica.</title>
        <authorList>
            <person name="Dai W."/>
        </authorList>
    </citation>
    <scope>NUCLEOTIDE SEQUENCE [LARGE SCALE GENOMIC DNA]</scope>
    <source>
        <strain evidence="2 3">DW002</strain>
    </source>
</reference>
<keyword evidence="1" id="KW-1133">Transmembrane helix</keyword>
<organism evidence="2 3">
    <name type="scientific">Paralabilibaculum antarcticum</name>
    <dbReference type="NCBI Taxonomy" id="2912572"/>
    <lineage>
        <taxon>Bacteria</taxon>
        <taxon>Pseudomonadati</taxon>
        <taxon>Bacteroidota</taxon>
        <taxon>Bacteroidia</taxon>
        <taxon>Marinilabiliales</taxon>
        <taxon>Marinifilaceae</taxon>
        <taxon>Paralabilibaculum</taxon>
    </lineage>
</organism>
<dbReference type="Gene3D" id="2.60.40.1120">
    <property type="entry name" value="Carboxypeptidase-like, regulatory domain"/>
    <property type="match status" value="1"/>
</dbReference>
<name>A0ABT5VTE5_9BACT</name>
<proteinExistence type="predicted"/>
<dbReference type="SUPFAM" id="SSF49464">
    <property type="entry name" value="Carboxypeptidase regulatory domain-like"/>
    <property type="match status" value="1"/>
</dbReference>
<keyword evidence="1" id="KW-0812">Transmembrane</keyword>
<accession>A0ABT5VTE5</accession>
<evidence type="ECO:0000313" key="3">
    <source>
        <dbReference type="Proteomes" id="UP001528920"/>
    </source>
</evidence>
<dbReference type="Proteomes" id="UP001528920">
    <property type="component" value="Unassembled WGS sequence"/>
</dbReference>
<gene>
    <name evidence="2" type="ORF">L3049_11845</name>
</gene>